<accession>A0ABV1I257</accession>
<evidence type="ECO:0000313" key="1">
    <source>
        <dbReference type="EMBL" id="MEQ2579278.1"/>
    </source>
</evidence>
<proteinExistence type="predicted"/>
<dbReference type="InterPro" id="IPR046678">
    <property type="entry name" value="DUF6548"/>
</dbReference>
<sequence>MNQKDIEFFEAYKRLDVLCRDVLNCKNGVSEYIQQMEVSHQVLGRGTG</sequence>
<protein>
    <submittedName>
        <fullName evidence="1">DUF6548 family protein</fullName>
    </submittedName>
</protein>
<organism evidence="1 2">
    <name type="scientific">Hominiventricola aquisgranensis</name>
    <dbReference type="NCBI Taxonomy" id="3133164"/>
    <lineage>
        <taxon>Bacteria</taxon>
        <taxon>Bacillati</taxon>
        <taxon>Bacillota</taxon>
        <taxon>Clostridia</taxon>
        <taxon>Lachnospirales</taxon>
        <taxon>Lachnospiraceae</taxon>
        <taxon>Hominiventricola</taxon>
    </lineage>
</organism>
<evidence type="ECO:0000313" key="2">
    <source>
        <dbReference type="Proteomes" id="UP001470288"/>
    </source>
</evidence>
<dbReference type="RefSeq" id="WP_349144616.1">
    <property type="nucleotide sequence ID" value="NZ_JBBMFC010000018.1"/>
</dbReference>
<comment type="caution">
    <text evidence="1">The sequence shown here is derived from an EMBL/GenBank/DDBJ whole genome shotgun (WGS) entry which is preliminary data.</text>
</comment>
<dbReference type="Pfam" id="PF20185">
    <property type="entry name" value="DUF6548"/>
    <property type="match status" value="1"/>
</dbReference>
<gene>
    <name evidence="1" type="ORF">WMO62_10635</name>
</gene>
<dbReference type="Proteomes" id="UP001470288">
    <property type="component" value="Unassembled WGS sequence"/>
</dbReference>
<reference evidence="1 2" key="1">
    <citation type="submission" date="2024-03" db="EMBL/GenBank/DDBJ databases">
        <title>Human intestinal bacterial collection.</title>
        <authorList>
            <person name="Pauvert C."/>
            <person name="Hitch T.C.A."/>
            <person name="Clavel T."/>
        </authorList>
    </citation>
    <scope>NUCLEOTIDE SEQUENCE [LARGE SCALE GENOMIC DNA]</scope>
    <source>
        <strain evidence="1 2">CLA-AA-H78B</strain>
    </source>
</reference>
<dbReference type="EMBL" id="JBBMFC010000018">
    <property type="protein sequence ID" value="MEQ2579278.1"/>
    <property type="molecule type" value="Genomic_DNA"/>
</dbReference>
<keyword evidence="2" id="KW-1185">Reference proteome</keyword>
<name>A0ABV1I257_9FIRM</name>